<protein>
    <submittedName>
        <fullName evidence="2">Uncharacterized protein</fullName>
    </submittedName>
</protein>
<reference evidence="2" key="1">
    <citation type="submission" date="2021-06" db="EMBL/GenBank/DDBJ databases">
        <authorList>
            <person name="Hodson N. C."/>
            <person name="Mongue J. A."/>
            <person name="Jaron S. K."/>
        </authorList>
    </citation>
    <scope>NUCLEOTIDE SEQUENCE</scope>
</reference>
<evidence type="ECO:0000313" key="3">
    <source>
        <dbReference type="Proteomes" id="UP000708208"/>
    </source>
</evidence>
<feature type="signal peptide" evidence="1">
    <location>
        <begin position="1"/>
        <end position="21"/>
    </location>
</feature>
<dbReference type="Proteomes" id="UP000708208">
    <property type="component" value="Unassembled WGS sequence"/>
</dbReference>
<evidence type="ECO:0000313" key="2">
    <source>
        <dbReference type="EMBL" id="CAG7832415.1"/>
    </source>
</evidence>
<comment type="caution">
    <text evidence="2">The sequence shown here is derived from an EMBL/GenBank/DDBJ whole genome shotgun (WGS) entry which is preliminary data.</text>
</comment>
<sequence length="75" mass="8159">MSCHIFMGIYTFGLLVIIAKSDDLAVSNRLYNQLCNSFENSQYGRVLPGSSGSSSVCPVIEKEGASNEWTFNTCG</sequence>
<name>A0A8J2M482_9HEXA</name>
<proteinExistence type="predicted"/>
<accession>A0A8J2M482</accession>
<dbReference type="AlphaFoldDB" id="A0A8J2M482"/>
<organism evidence="2 3">
    <name type="scientific">Allacma fusca</name>
    <dbReference type="NCBI Taxonomy" id="39272"/>
    <lineage>
        <taxon>Eukaryota</taxon>
        <taxon>Metazoa</taxon>
        <taxon>Ecdysozoa</taxon>
        <taxon>Arthropoda</taxon>
        <taxon>Hexapoda</taxon>
        <taxon>Collembola</taxon>
        <taxon>Symphypleona</taxon>
        <taxon>Sminthuridae</taxon>
        <taxon>Allacma</taxon>
    </lineage>
</organism>
<keyword evidence="3" id="KW-1185">Reference proteome</keyword>
<keyword evidence="1" id="KW-0732">Signal</keyword>
<dbReference type="EMBL" id="CAJVCH010564959">
    <property type="protein sequence ID" value="CAG7832415.1"/>
    <property type="molecule type" value="Genomic_DNA"/>
</dbReference>
<gene>
    <name evidence="2" type="ORF">AFUS01_LOCUS42099</name>
</gene>
<evidence type="ECO:0000256" key="1">
    <source>
        <dbReference type="SAM" id="SignalP"/>
    </source>
</evidence>
<feature type="chain" id="PRO_5035225788" evidence="1">
    <location>
        <begin position="22"/>
        <end position="75"/>
    </location>
</feature>